<protein>
    <submittedName>
        <fullName evidence="11">Cysteine sulfinic acid decarboxylase-like isoform X1</fullName>
    </submittedName>
</protein>
<dbReference type="GO" id="GO:0019752">
    <property type="term" value="P:carboxylic acid metabolic process"/>
    <property type="evidence" value="ECO:0007669"/>
    <property type="project" value="InterPro"/>
</dbReference>
<evidence type="ECO:0000313" key="10">
    <source>
        <dbReference type="Proteomes" id="UP000515135"/>
    </source>
</evidence>
<dbReference type="InterPro" id="IPR002129">
    <property type="entry name" value="PyrdxlP-dep_de-COase"/>
</dbReference>
<gene>
    <name evidence="11" type="primary">LOC109487092</name>
</gene>
<evidence type="ECO:0000256" key="7">
    <source>
        <dbReference type="PIRSR" id="PIRSR602129-50"/>
    </source>
</evidence>
<feature type="modified residue" description="N6-(pyridoxal phosphate)lysine" evidence="7">
    <location>
        <position position="352"/>
    </location>
</feature>
<evidence type="ECO:0000256" key="1">
    <source>
        <dbReference type="ARBA" id="ARBA00001933"/>
    </source>
</evidence>
<dbReference type="CDD" id="cd06450">
    <property type="entry name" value="DOPA_deC_like"/>
    <property type="match status" value="1"/>
</dbReference>
<name>A0A6P5AK57_BRABE</name>
<evidence type="ECO:0000256" key="6">
    <source>
        <dbReference type="ARBA" id="ARBA00023239"/>
    </source>
</evidence>
<dbReference type="InterPro" id="IPR015421">
    <property type="entry name" value="PyrdxlP-dep_Trfase_major"/>
</dbReference>
<evidence type="ECO:0000256" key="3">
    <source>
        <dbReference type="ARBA" id="ARBA00011738"/>
    </source>
</evidence>
<dbReference type="OrthoDB" id="392571at2759"/>
<evidence type="ECO:0000256" key="8">
    <source>
        <dbReference type="RuleBase" id="RU000382"/>
    </source>
</evidence>
<feature type="region of interest" description="Disordered" evidence="9">
    <location>
        <begin position="1"/>
        <end position="47"/>
    </location>
</feature>
<evidence type="ECO:0000256" key="2">
    <source>
        <dbReference type="ARBA" id="ARBA00009533"/>
    </source>
</evidence>
<evidence type="ECO:0000256" key="5">
    <source>
        <dbReference type="ARBA" id="ARBA00022898"/>
    </source>
</evidence>
<keyword evidence="10" id="KW-1185">Reference proteome</keyword>
<dbReference type="KEGG" id="bbel:109487092"/>
<keyword evidence="4" id="KW-0210">Decarboxylase</keyword>
<proteinExistence type="inferred from homology"/>
<sequence length="541" mass="59466">MAGTGMNGGIEPNGDIQTPNGAGNTNGHPGLHSAVEKNGHTGPRANGLCSEKAVKQIRGLSPSVNKFLHDVFDTVLEDVLKKSASAGSKVIDFLPPAELSKRIDLELRDDPEPHESLLDHCKKTIQHSVKTGHPMFLNQLYQGLDPYGLAGQLVSDSLNTNLHTYEAAPVFVLMEQEVVRKVCSLIGWSAGDGLMGAGGSLLNMYGINLARHRYFPDLKKTGMHSGPRLVLLTSEESHYSMTKGAGFLGIGTDNVIKVKCDERGQMLPKELDKAIEDAKSQGSVPFFVNATSGTTVTGGYDPLGAIADVCQKHRLWLHVDAAWGGAVLTSRRHRGLMSGVDRADSLLWNPHKMLSLPLQCSVFVTREQGLLKAAHASGATYLFQKDKISYDASYDVGDKSIQCGRKTDPMKLWLSWKAHGTRGFEQHVDYVFELAQYVYDKLSNRNDFKMVLPGPNCTNVCFWYIPPSLQGVPEGPEFTQKLDQVAPVIKDRMTKKGNMMVQYQPLEGVPNFFRLVLANCETTRQDLDFLVEEIERLGADL</sequence>
<dbReference type="Gene3D" id="3.90.1150.170">
    <property type="match status" value="1"/>
</dbReference>
<dbReference type="Pfam" id="PF00282">
    <property type="entry name" value="Pyridoxal_deC"/>
    <property type="match status" value="1"/>
</dbReference>
<keyword evidence="6 8" id="KW-0456">Lyase</keyword>
<feature type="compositionally biased region" description="Polar residues" evidence="9">
    <location>
        <begin position="15"/>
        <end position="27"/>
    </location>
</feature>
<keyword evidence="5 7" id="KW-0663">Pyridoxal phosphate</keyword>
<dbReference type="InterPro" id="IPR021115">
    <property type="entry name" value="Pyridoxal-P_BS"/>
</dbReference>
<dbReference type="PROSITE" id="PS00392">
    <property type="entry name" value="DDC_GAD_HDC_YDC"/>
    <property type="match status" value="1"/>
</dbReference>
<dbReference type="RefSeq" id="XP_019646624.1">
    <property type="nucleotide sequence ID" value="XM_019791065.1"/>
</dbReference>
<evidence type="ECO:0000256" key="4">
    <source>
        <dbReference type="ARBA" id="ARBA00022793"/>
    </source>
</evidence>
<accession>A0A6P5AK57</accession>
<evidence type="ECO:0000313" key="11">
    <source>
        <dbReference type="RefSeq" id="XP_019646624.1"/>
    </source>
</evidence>
<evidence type="ECO:0000256" key="9">
    <source>
        <dbReference type="SAM" id="MobiDB-lite"/>
    </source>
</evidence>
<reference evidence="11" key="1">
    <citation type="submission" date="2025-08" db="UniProtKB">
        <authorList>
            <consortium name="RefSeq"/>
        </authorList>
    </citation>
    <scope>IDENTIFICATION</scope>
    <source>
        <tissue evidence="11">Gonad</tissue>
    </source>
</reference>
<dbReference type="GO" id="GO:0016831">
    <property type="term" value="F:carboxy-lyase activity"/>
    <property type="evidence" value="ECO:0007669"/>
    <property type="project" value="UniProtKB-KW"/>
</dbReference>
<organism evidence="10 11">
    <name type="scientific">Branchiostoma belcheri</name>
    <name type="common">Amphioxus</name>
    <dbReference type="NCBI Taxonomy" id="7741"/>
    <lineage>
        <taxon>Eukaryota</taxon>
        <taxon>Metazoa</taxon>
        <taxon>Chordata</taxon>
        <taxon>Cephalochordata</taxon>
        <taxon>Leptocardii</taxon>
        <taxon>Amphioxiformes</taxon>
        <taxon>Branchiostomatidae</taxon>
        <taxon>Branchiostoma</taxon>
    </lineage>
</organism>
<comment type="cofactor">
    <cofactor evidence="1 7 8">
        <name>pyridoxal 5'-phosphate</name>
        <dbReference type="ChEBI" id="CHEBI:597326"/>
    </cofactor>
</comment>
<dbReference type="GO" id="GO:0005737">
    <property type="term" value="C:cytoplasm"/>
    <property type="evidence" value="ECO:0007669"/>
    <property type="project" value="TreeGrafter"/>
</dbReference>
<dbReference type="InterPro" id="IPR015424">
    <property type="entry name" value="PyrdxlP-dep_Trfase"/>
</dbReference>
<dbReference type="PANTHER" id="PTHR45677">
    <property type="entry name" value="GLUTAMATE DECARBOXYLASE-RELATED"/>
    <property type="match status" value="1"/>
</dbReference>
<dbReference type="AlphaFoldDB" id="A0A6P5AK57"/>
<comment type="subunit">
    <text evidence="3">Homodimer.</text>
</comment>
<dbReference type="PANTHER" id="PTHR45677:SF8">
    <property type="entry name" value="CYSTEINE SULFINIC ACID DECARBOXYLASE"/>
    <property type="match status" value="1"/>
</dbReference>
<comment type="similarity">
    <text evidence="2 8">Belongs to the group II decarboxylase family.</text>
</comment>
<dbReference type="GO" id="GO:0030170">
    <property type="term" value="F:pyridoxal phosphate binding"/>
    <property type="evidence" value="ECO:0007669"/>
    <property type="project" value="InterPro"/>
</dbReference>
<dbReference type="Proteomes" id="UP000515135">
    <property type="component" value="Unplaced"/>
</dbReference>
<dbReference type="GeneID" id="109487092"/>
<dbReference type="Gene3D" id="3.40.640.10">
    <property type="entry name" value="Type I PLP-dependent aspartate aminotransferase-like (Major domain)"/>
    <property type="match status" value="1"/>
</dbReference>
<dbReference type="SUPFAM" id="SSF53383">
    <property type="entry name" value="PLP-dependent transferases"/>
    <property type="match status" value="1"/>
</dbReference>